<dbReference type="Proteomes" id="UP001218246">
    <property type="component" value="Unassembled WGS sequence"/>
</dbReference>
<evidence type="ECO:0000313" key="3">
    <source>
        <dbReference type="Proteomes" id="UP001218246"/>
    </source>
</evidence>
<keyword evidence="1" id="KW-0812">Transmembrane</keyword>
<evidence type="ECO:0000256" key="1">
    <source>
        <dbReference type="SAM" id="Phobius"/>
    </source>
</evidence>
<feature type="transmembrane region" description="Helical" evidence="1">
    <location>
        <begin position="517"/>
        <end position="538"/>
    </location>
</feature>
<keyword evidence="1" id="KW-1133">Transmembrane helix</keyword>
<dbReference type="EMBL" id="JARULN010000006">
    <property type="protein sequence ID" value="MDG5754086.1"/>
    <property type="molecule type" value="Genomic_DNA"/>
</dbReference>
<feature type="transmembrane region" description="Helical" evidence="1">
    <location>
        <begin position="487"/>
        <end position="511"/>
    </location>
</feature>
<protein>
    <submittedName>
        <fullName evidence="2">ABC transporter permease</fullName>
    </submittedName>
</protein>
<feature type="transmembrane region" description="Helical" evidence="1">
    <location>
        <begin position="149"/>
        <end position="173"/>
    </location>
</feature>
<feature type="transmembrane region" description="Helical" evidence="1">
    <location>
        <begin position="439"/>
        <end position="458"/>
    </location>
</feature>
<feature type="transmembrane region" description="Helical" evidence="1">
    <location>
        <begin position="251"/>
        <end position="271"/>
    </location>
</feature>
<feature type="transmembrane region" description="Helical" evidence="1">
    <location>
        <begin position="185"/>
        <end position="204"/>
    </location>
</feature>
<sequence>MHKIWRLTNVLLKMSYAEWFASKKKVALYLFSYVMLLGVGFIFFGTMSYGVYGVFAQYGQQKALLGIGLAVASIWVFLTSVTSVLTVFYYEDDIENLLPLPLQPSQIVTAKFLTVLLTQYVLSSFFVIPILVIYGVLSGAGIVYYLYSVVIYATFPIIPLVLISLLLMVLMRFTNLSKNKDRGRLIVGLFSILFVVGINVFMQWNNRSASQEQVENLLTGGSGEILVSMTTYFPTTYFAATGLSQYNTAMGLLYVLIFIVISMMAFILFYVTAQTYYLKGVIGLSGGVAKRKKVGTAAYEKQVKQTSKWLTYVKKELRMLMRTPAFFLNCVIQGLTTPIIFFFAFFQQNGSIEWMKRIVTNPDQAGLALGVAFCAGMFLLSSNMTATTSFSRDGSSWFVNRYLPIAPQTILFAKIFASWLVSVSILALFGIVMVALVKVSLLFVTLWFVLCLNGLWLTNMIGVRWDAKTADVHWENEQKLFKGRYTLLWNLLVNFLIAAATVGIVLVLYFILHAGIWMTFFVLLFVYGIVNVIIVRALQVDAENILDNVQ</sequence>
<feature type="transmembrane region" description="Helical" evidence="1">
    <location>
        <begin position="112"/>
        <end position="137"/>
    </location>
</feature>
<dbReference type="RefSeq" id="WP_124563151.1">
    <property type="nucleotide sequence ID" value="NZ_JARRRY010000005.1"/>
</dbReference>
<gene>
    <name evidence="2" type="ORF">P6P90_08880</name>
</gene>
<feature type="transmembrane region" description="Helical" evidence="1">
    <location>
        <begin position="325"/>
        <end position="346"/>
    </location>
</feature>
<dbReference type="InterPro" id="IPR031599">
    <property type="entry name" value="ABC_tran_2"/>
</dbReference>
<feature type="transmembrane region" description="Helical" evidence="1">
    <location>
        <begin position="411"/>
        <end position="433"/>
    </location>
</feature>
<accession>A0ABT6H6T6</accession>
<proteinExistence type="predicted"/>
<feature type="transmembrane region" description="Helical" evidence="1">
    <location>
        <begin position="26"/>
        <end position="52"/>
    </location>
</feature>
<reference evidence="2 3" key="1">
    <citation type="submission" date="2023-04" db="EMBL/GenBank/DDBJ databases">
        <title>Ectobacillus antri isolated from activated sludge.</title>
        <authorList>
            <person name="Yan P."/>
            <person name="Liu X."/>
        </authorList>
    </citation>
    <scope>NUCLEOTIDE SEQUENCE [LARGE SCALE GENOMIC DNA]</scope>
    <source>
        <strain evidence="2 3">C18H</strain>
    </source>
</reference>
<keyword evidence="3" id="KW-1185">Reference proteome</keyword>
<dbReference type="Pfam" id="PF16949">
    <property type="entry name" value="ABC_tran_2"/>
    <property type="match status" value="1"/>
</dbReference>
<comment type="caution">
    <text evidence="2">The sequence shown here is derived from an EMBL/GenBank/DDBJ whole genome shotgun (WGS) entry which is preliminary data.</text>
</comment>
<feature type="transmembrane region" description="Helical" evidence="1">
    <location>
        <begin position="366"/>
        <end position="390"/>
    </location>
</feature>
<organism evidence="2 3">
    <name type="scientific">Ectobacillus antri</name>
    <dbReference type="NCBI Taxonomy" id="2486280"/>
    <lineage>
        <taxon>Bacteria</taxon>
        <taxon>Bacillati</taxon>
        <taxon>Bacillota</taxon>
        <taxon>Bacilli</taxon>
        <taxon>Bacillales</taxon>
        <taxon>Bacillaceae</taxon>
        <taxon>Ectobacillus</taxon>
    </lineage>
</organism>
<feature type="transmembrane region" description="Helical" evidence="1">
    <location>
        <begin position="64"/>
        <end position="91"/>
    </location>
</feature>
<name>A0ABT6H6T6_9BACI</name>
<evidence type="ECO:0000313" key="2">
    <source>
        <dbReference type="EMBL" id="MDG5754086.1"/>
    </source>
</evidence>
<keyword evidence="1" id="KW-0472">Membrane</keyword>